<evidence type="ECO:0000256" key="1">
    <source>
        <dbReference type="ARBA" id="ARBA00023015"/>
    </source>
</evidence>
<sequence>MIDSDVFDFVERCRKHTATGPLLCDLLGTVTKLGFEHLILSGVPLGGQKLAPMVELNGWPEGWFERYVEAEHAAVDGVCIYSAKTLKPFLWSDVPARWSGTEASRRVAGEATEFGIWSGFAVPMLSVHHWQSVLSFASSQKTCNLSARQQVQLVTMAVYAGMTIQSFSNDAGDGEGPLTDREKEVLLWAAAGKTSSETSQILGLTERTVKWHATRAREAFGVATTTQAVVEAVRRRLIHP</sequence>
<accession>A0A090F531</accession>
<protein>
    <submittedName>
        <fullName evidence="5">Autoinducer-binding domain protein</fullName>
    </submittedName>
</protein>
<dbReference type="Pfam" id="PF00196">
    <property type="entry name" value="GerE"/>
    <property type="match status" value="1"/>
</dbReference>
<name>A0A090F531_MESPL</name>
<gene>
    <name evidence="5" type="ORF">MPLDJ20_100069</name>
</gene>
<dbReference type="PROSITE" id="PS50043">
    <property type="entry name" value="HTH_LUXR_2"/>
    <property type="match status" value="1"/>
</dbReference>
<dbReference type="Pfam" id="PF03472">
    <property type="entry name" value="Autoind_bind"/>
    <property type="match status" value="1"/>
</dbReference>
<dbReference type="PANTHER" id="PTHR44688">
    <property type="entry name" value="DNA-BINDING TRANSCRIPTIONAL ACTIVATOR DEVR_DOSR"/>
    <property type="match status" value="1"/>
</dbReference>
<dbReference type="SUPFAM" id="SSF75516">
    <property type="entry name" value="Pheromone-binding domain of LuxR-like quorum-sensing transcription factors"/>
    <property type="match status" value="1"/>
</dbReference>
<evidence type="ECO:0000256" key="2">
    <source>
        <dbReference type="ARBA" id="ARBA00023125"/>
    </source>
</evidence>
<keyword evidence="2" id="KW-0238">DNA-binding</keyword>
<evidence type="ECO:0000313" key="6">
    <source>
        <dbReference type="Proteomes" id="UP000046373"/>
    </source>
</evidence>
<dbReference type="PANTHER" id="PTHR44688:SF16">
    <property type="entry name" value="DNA-BINDING TRANSCRIPTIONAL ACTIVATOR DEVR_DOSR"/>
    <property type="match status" value="1"/>
</dbReference>
<dbReference type="InterPro" id="IPR000792">
    <property type="entry name" value="Tscrpt_reg_LuxR_C"/>
</dbReference>
<dbReference type="SUPFAM" id="SSF46894">
    <property type="entry name" value="C-terminal effector domain of the bipartite response regulators"/>
    <property type="match status" value="1"/>
</dbReference>
<evidence type="ECO:0000256" key="3">
    <source>
        <dbReference type="ARBA" id="ARBA00023163"/>
    </source>
</evidence>
<dbReference type="SMART" id="SM00421">
    <property type="entry name" value="HTH_LUXR"/>
    <property type="match status" value="1"/>
</dbReference>
<keyword evidence="1" id="KW-0805">Transcription regulation</keyword>
<proteinExistence type="predicted"/>
<dbReference type="Gene3D" id="1.10.10.10">
    <property type="entry name" value="Winged helix-like DNA-binding domain superfamily/Winged helix DNA-binding domain"/>
    <property type="match status" value="1"/>
</dbReference>
<dbReference type="PRINTS" id="PR00038">
    <property type="entry name" value="HTHLUXR"/>
</dbReference>
<dbReference type="GO" id="GO:0003677">
    <property type="term" value="F:DNA binding"/>
    <property type="evidence" value="ECO:0007669"/>
    <property type="project" value="UniProtKB-KW"/>
</dbReference>
<dbReference type="GO" id="GO:0006355">
    <property type="term" value="P:regulation of DNA-templated transcription"/>
    <property type="evidence" value="ECO:0007669"/>
    <property type="project" value="InterPro"/>
</dbReference>
<feature type="domain" description="HTH luxR-type" evidence="4">
    <location>
        <begin position="171"/>
        <end position="236"/>
    </location>
</feature>
<evidence type="ECO:0000259" key="4">
    <source>
        <dbReference type="PROSITE" id="PS50043"/>
    </source>
</evidence>
<keyword evidence="3" id="KW-0804">Transcription</keyword>
<dbReference type="InterPro" id="IPR005143">
    <property type="entry name" value="TF_LuxR_autoind-bd_dom"/>
</dbReference>
<dbReference type="InterPro" id="IPR036693">
    <property type="entry name" value="TF_LuxR_autoind-bd_dom_sf"/>
</dbReference>
<reference evidence="5 6" key="1">
    <citation type="submission" date="2014-08" db="EMBL/GenBank/DDBJ databases">
        <authorList>
            <person name="Moulin Lionel"/>
        </authorList>
    </citation>
    <scope>NUCLEOTIDE SEQUENCE [LARGE SCALE GENOMIC DNA]</scope>
</reference>
<dbReference type="InterPro" id="IPR036388">
    <property type="entry name" value="WH-like_DNA-bd_sf"/>
</dbReference>
<evidence type="ECO:0000313" key="5">
    <source>
        <dbReference type="EMBL" id="CDX14322.1"/>
    </source>
</evidence>
<dbReference type="CDD" id="cd06170">
    <property type="entry name" value="LuxR_C_like"/>
    <property type="match status" value="1"/>
</dbReference>
<organism evidence="5 6">
    <name type="scientific">Mesorhizobium plurifarium</name>
    <dbReference type="NCBI Taxonomy" id="69974"/>
    <lineage>
        <taxon>Bacteria</taxon>
        <taxon>Pseudomonadati</taxon>
        <taxon>Pseudomonadota</taxon>
        <taxon>Alphaproteobacteria</taxon>
        <taxon>Hyphomicrobiales</taxon>
        <taxon>Phyllobacteriaceae</taxon>
        <taxon>Mesorhizobium</taxon>
    </lineage>
</organism>
<dbReference type="Gene3D" id="3.30.450.80">
    <property type="entry name" value="Transcription factor LuxR-like, autoinducer-binding domain"/>
    <property type="match status" value="1"/>
</dbReference>
<dbReference type="InterPro" id="IPR016032">
    <property type="entry name" value="Sig_transdc_resp-reg_C-effctor"/>
</dbReference>
<dbReference type="EMBL" id="CCNB01000002">
    <property type="protein sequence ID" value="CDX14322.1"/>
    <property type="molecule type" value="Genomic_DNA"/>
</dbReference>
<dbReference type="AlphaFoldDB" id="A0A090F531"/>
<dbReference type="Proteomes" id="UP000046373">
    <property type="component" value="Unassembled WGS sequence"/>
</dbReference>